<dbReference type="GO" id="GO:0005634">
    <property type="term" value="C:nucleus"/>
    <property type="evidence" value="ECO:0007669"/>
    <property type="project" value="UniProtKB-SubCell"/>
</dbReference>
<evidence type="ECO:0000256" key="4">
    <source>
        <dbReference type="ARBA" id="ARBA00023163"/>
    </source>
</evidence>
<dbReference type="GO" id="GO:0006357">
    <property type="term" value="P:regulation of transcription by RNA polymerase II"/>
    <property type="evidence" value="ECO:0007669"/>
    <property type="project" value="TreeGrafter"/>
</dbReference>
<dbReference type="GO" id="GO:0003713">
    <property type="term" value="F:transcription coactivator activity"/>
    <property type="evidence" value="ECO:0007669"/>
    <property type="project" value="TreeGrafter"/>
</dbReference>
<evidence type="ECO:0000313" key="7">
    <source>
        <dbReference type="EMBL" id="CAL4131986.1"/>
    </source>
</evidence>
<keyword evidence="4" id="KW-0804">Transcription</keyword>
<name>A0AAV2RQN4_MEGNR</name>
<dbReference type="PANTHER" id="PTHR13556:SF2">
    <property type="entry name" value="TRANSCRIPTIONAL ADAPTER 3"/>
    <property type="match status" value="1"/>
</dbReference>
<feature type="non-terminal residue" evidence="7">
    <location>
        <position position="1"/>
    </location>
</feature>
<comment type="similarity">
    <text evidence="2">Belongs to the NGG1 family.</text>
</comment>
<dbReference type="Proteomes" id="UP001497623">
    <property type="component" value="Unassembled WGS sequence"/>
</dbReference>
<feature type="non-terminal residue" evidence="7">
    <location>
        <position position="260"/>
    </location>
</feature>
<evidence type="ECO:0000256" key="1">
    <source>
        <dbReference type="ARBA" id="ARBA00004123"/>
    </source>
</evidence>
<accession>A0AAV2RQN4</accession>
<dbReference type="PANTHER" id="PTHR13556">
    <property type="entry name" value="TRANSCRIPTIONAL ADAPTER 3-RELATED"/>
    <property type="match status" value="1"/>
</dbReference>
<dbReference type="InterPro" id="IPR019340">
    <property type="entry name" value="Histone_AcTrfase_su3"/>
</dbReference>
<gene>
    <name evidence="7" type="ORF">MNOR_LOCUS26939</name>
</gene>
<feature type="region of interest" description="Disordered" evidence="6">
    <location>
        <begin position="170"/>
        <end position="195"/>
    </location>
</feature>
<evidence type="ECO:0000256" key="2">
    <source>
        <dbReference type="ARBA" id="ARBA00005330"/>
    </source>
</evidence>
<protein>
    <submittedName>
        <fullName evidence="7">Uncharacterized protein</fullName>
    </submittedName>
</protein>
<reference evidence="7 8" key="1">
    <citation type="submission" date="2024-05" db="EMBL/GenBank/DDBJ databases">
        <authorList>
            <person name="Wallberg A."/>
        </authorList>
    </citation>
    <scope>NUCLEOTIDE SEQUENCE [LARGE SCALE GENOMIC DNA]</scope>
</reference>
<evidence type="ECO:0000256" key="3">
    <source>
        <dbReference type="ARBA" id="ARBA00023015"/>
    </source>
</evidence>
<dbReference type="AlphaFoldDB" id="A0AAV2RQN4"/>
<keyword evidence="3" id="KW-0805">Transcription regulation</keyword>
<evidence type="ECO:0000313" key="8">
    <source>
        <dbReference type="Proteomes" id="UP001497623"/>
    </source>
</evidence>
<keyword evidence="8" id="KW-1185">Reference proteome</keyword>
<evidence type="ECO:0000256" key="5">
    <source>
        <dbReference type="ARBA" id="ARBA00023242"/>
    </source>
</evidence>
<organism evidence="7 8">
    <name type="scientific">Meganyctiphanes norvegica</name>
    <name type="common">Northern krill</name>
    <name type="synonym">Thysanopoda norvegica</name>
    <dbReference type="NCBI Taxonomy" id="48144"/>
    <lineage>
        <taxon>Eukaryota</taxon>
        <taxon>Metazoa</taxon>
        <taxon>Ecdysozoa</taxon>
        <taxon>Arthropoda</taxon>
        <taxon>Crustacea</taxon>
        <taxon>Multicrustacea</taxon>
        <taxon>Malacostraca</taxon>
        <taxon>Eumalacostraca</taxon>
        <taxon>Eucarida</taxon>
        <taxon>Euphausiacea</taxon>
        <taxon>Euphausiidae</taxon>
        <taxon>Meganyctiphanes</taxon>
    </lineage>
</organism>
<proteinExistence type="inferred from homology"/>
<dbReference type="EMBL" id="CAXKWB010027600">
    <property type="protein sequence ID" value="CAL4131986.1"/>
    <property type="molecule type" value="Genomic_DNA"/>
</dbReference>
<comment type="subcellular location">
    <subcellularLocation>
        <location evidence="1">Nucleus</location>
    </subcellularLocation>
</comment>
<evidence type="ECO:0000256" key="6">
    <source>
        <dbReference type="SAM" id="MobiDB-lite"/>
    </source>
</evidence>
<dbReference type="GO" id="GO:0000124">
    <property type="term" value="C:SAGA complex"/>
    <property type="evidence" value="ECO:0007669"/>
    <property type="project" value="TreeGrafter"/>
</dbReference>
<keyword evidence="5" id="KW-0539">Nucleus</keyword>
<sequence>KRIPKKPKKKISEEHVFKPPAPVDIPMMCQYIQRCDPTDRFWCYVDKEYCRDLTTTDVCRITPLLKTHSDMTLFDLPPLGKHYRNILNEDIQKTCSFKQSTKHLVSYSPNLHQNLHCIEEVFGSNKEKMVTDTKSSGLAKCVRGKTNPVNLFQGLTYSCYYNDSDDGYNSRDQDVKDKDDDSNEKKLVDDNEEDNEDNEIVKELLQCQMELWNLEDHNFRKVSIRFITHTYTHTYIHIYTQTWVDDNLCFWRLLVGGISL</sequence>
<comment type="caution">
    <text evidence="7">The sequence shown here is derived from an EMBL/GenBank/DDBJ whole genome shotgun (WGS) entry which is preliminary data.</text>
</comment>
<feature type="compositionally biased region" description="Basic and acidic residues" evidence="6">
    <location>
        <begin position="170"/>
        <end position="189"/>
    </location>
</feature>